<dbReference type="InterPro" id="IPR008978">
    <property type="entry name" value="HSP20-like_chaperone"/>
</dbReference>
<dbReference type="EMBL" id="CP093442">
    <property type="protein sequence ID" value="UOF00114.1"/>
    <property type="molecule type" value="Genomic_DNA"/>
</dbReference>
<dbReference type="InterPro" id="IPR002068">
    <property type="entry name" value="A-crystallin/Hsp20_dom"/>
</dbReference>
<dbReference type="PANTHER" id="PTHR11527">
    <property type="entry name" value="HEAT-SHOCK PROTEIN 20 FAMILY MEMBER"/>
    <property type="match status" value="1"/>
</dbReference>
<accession>A0ABY4C5V4</accession>
<protein>
    <submittedName>
        <fullName evidence="4">Hsp20/alpha crystallin family protein</fullName>
    </submittedName>
</protein>
<feature type="domain" description="SHSP" evidence="3">
    <location>
        <begin position="29"/>
        <end position="142"/>
    </location>
</feature>
<keyword evidence="5" id="KW-1185">Reference proteome</keyword>
<dbReference type="InterPro" id="IPR031107">
    <property type="entry name" value="Small_HSP"/>
</dbReference>
<dbReference type="Gene3D" id="2.60.40.790">
    <property type="match status" value="1"/>
</dbReference>
<proteinExistence type="inferred from homology"/>
<dbReference type="CDD" id="cd06464">
    <property type="entry name" value="ACD_sHsps-like"/>
    <property type="match status" value="1"/>
</dbReference>
<organism evidence="4 5">
    <name type="scientific">Bdellovibrio reynosensis</name>
    <dbReference type="NCBI Taxonomy" id="2835041"/>
    <lineage>
        <taxon>Bacteria</taxon>
        <taxon>Pseudomonadati</taxon>
        <taxon>Bdellovibrionota</taxon>
        <taxon>Bdellovibrionia</taxon>
        <taxon>Bdellovibrionales</taxon>
        <taxon>Pseudobdellovibrionaceae</taxon>
        <taxon>Bdellovibrio</taxon>
    </lineage>
</organism>
<evidence type="ECO:0000313" key="5">
    <source>
        <dbReference type="Proteomes" id="UP000830116"/>
    </source>
</evidence>
<name>A0ABY4C5V4_9BACT</name>
<dbReference type="SUPFAM" id="SSF49764">
    <property type="entry name" value="HSP20-like chaperones"/>
    <property type="match status" value="1"/>
</dbReference>
<dbReference type="Pfam" id="PF00011">
    <property type="entry name" value="HSP20"/>
    <property type="match status" value="1"/>
</dbReference>
<evidence type="ECO:0000313" key="4">
    <source>
        <dbReference type="EMBL" id="UOF00114.1"/>
    </source>
</evidence>
<evidence type="ECO:0000259" key="3">
    <source>
        <dbReference type="PROSITE" id="PS01031"/>
    </source>
</evidence>
<dbReference type="RefSeq" id="WP_243535763.1">
    <property type="nucleotide sequence ID" value="NZ_CP093442.1"/>
</dbReference>
<sequence>MRTLATYWPTRTLSSNLLGEMDRLFTQPVYDERSFSPVCEISEAEEHYLLSVDLPGMKKSDIKIELVDKLLTISGERKREVSEKKETVQRYEKSYGFFKRSFTIPSSVDAEKVEARYEDGVLELFIPKAASAKPRQIEIQTA</sequence>
<evidence type="ECO:0000256" key="1">
    <source>
        <dbReference type="PROSITE-ProRule" id="PRU00285"/>
    </source>
</evidence>
<reference evidence="4" key="1">
    <citation type="submission" date="2022-03" db="EMBL/GenBank/DDBJ databases">
        <title>Genome Identification and Characterization of new species Bdellovibrio reynosense LBG001 sp. nov. from a Mexico soil sample.</title>
        <authorList>
            <person name="Camilli A."/>
            <person name="Ajao Y."/>
            <person name="Guo X."/>
        </authorList>
    </citation>
    <scope>NUCLEOTIDE SEQUENCE</scope>
    <source>
        <strain evidence="4">LBG001</strain>
    </source>
</reference>
<evidence type="ECO:0000256" key="2">
    <source>
        <dbReference type="RuleBase" id="RU003616"/>
    </source>
</evidence>
<gene>
    <name evidence="4" type="ORF">MNR06_10415</name>
</gene>
<comment type="similarity">
    <text evidence="1 2">Belongs to the small heat shock protein (HSP20) family.</text>
</comment>
<dbReference type="Proteomes" id="UP000830116">
    <property type="component" value="Chromosome"/>
</dbReference>
<dbReference type="PROSITE" id="PS01031">
    <property type="entry name" value="SHSP"/>
    <property type="match status" value="1"/>
</dbReference>